<sequence>MEEDAVLGFDIAEPCSLEREGSDTIKRNGIQYDFLFNSQSVLQMPLVLAKDPDSLKSHPSPFHQLKQLKLTQPMGRYRYRDYFWNRQCSSVTLPLDVISYLTQGSLSGGTLVVAPEVVINQPLVLIPEIVIDFLPIYVHACSNLN</sequence>
<evidence type="ECO:0000313" key="2">
    <source>
        <dbReference type="Proteomes" id="UP001062846"/>
    </source>
</evidence>
<organism evidence="1 2">
    <name type="scientific">Rhododendron molle</name>
    <name type="common">Chinese azalea</name>
    <name type="synonym">Azalea mollis</name>
    <dbReference type="NCBI Taxonomy" id="49168"/>
    <lineage>
        <taxon>Eukaryota</taxon>
        <taxon>Viridiplantae</taxon>
        <taxon>Streptophyta</taxon>
        <taxon>Embryophyta</taxon>
        <taxon>Tracheophyta</taxon>
        <taxon>Spermatophyta</taxon>
        <taxon>Magnoliopsida</taxon>
        <taxon>eudicotyledons</taxon>
        <taxon>Gunneridae</taxon>
        <taxon>Pentapetalae</taxon>
        <taxon>asterids</taxon>
        <taxon>Ericales</taxon>
        <taxon>Ericaceae</taxon>
        <taxon>Ericoideae</taxon>
        <taxon>Rhodoreae</taxon>
        <taxon>Rhododendron</taxon>
    </lineage>
</organism>
<protein>
    <submittedName>
        <fullName evidence="1">Uncharacterized protein</fullName>
    </submittedName>
</protein>
<accession>A0ACC0LRH4</accession>
<proteinExistence type="predicted"/>
<keyword evidence="2" id="KW-1185">Reference proteome</keyword>
<gene>
    <name evidence="1" type="ORF">RHMOL_Rhmol11G0124400</name>
</gene>
<evidence type="ECO:0000313" key="1">
    <source>
        <dbReference type="EMBL" id="KAI8531281.1"/>
    </source>
</evidence>
<name>A0ACC0LRH4_RHOML</name>
<dbReference type="EMBL" id="CM046398">
    <property type="protein sequence ID" value="KAI8531281.1"/>
    <property type="molecule type" value="Genomic_DNA"/>
</dbReference>
<dbReference type="Proteomes" id="UP001062846">
    <property type="component" value="Chromosome 11"/>
</dbReference>
<reference evidence="1" key="1">
    <citation type="submission" date="2022-02" db="EMBL/GenBank/DDBJ databases">
        <title>Plant Genome Project.</title>
        <authorList>
            <person name="Zhang R.-G."/>
        </authorList>
    </citation>
    <scope>NUCLEOTIDE SEQUENCE</scope>
    <source>
        <strain evidence="1">AT1</strain>
    </source>
</reference>
<comment type="caution">
    <text evidence="1">The sequence shown here is derived from an EMBL/GenBank/DDBJ whole genome shotgun (WGS) entry which is preliminary data.</text>
</comment>